<accession>A0ABN5PNJ9</accession>
<sequence>MQMLSLVSVRATAAVLATMPLLPGTEWESGCGSVAQRRSYRMSDEQMFAEPIVRGGRTS</sequence>
<evidence type="ECO:0000313" key="2">
    <source>
        <dbReference type="Proteomes" id="UP000273001"/>
    </source>
</evidence>
<dbReference type="Proteomes" id="UP000273001">
    <property type="component" value="Chromosome"/>
</dbReference>
<dbReference type="EMBL" id="CP032514">
    <property type="protein sequence ID" value="AYD89955.1"/>
    <property type="molecule type" value="Genomic_DNA"/>
</dbReference>
<evidence type="ECO:0000313" key="1">
    <source>
        <dbReference type="EMBL" id="AYD89955.1"/>
    </source>
</evidence>
<keyword evidence="2" id="KW-1185">Reference proteome</keyword>
<organism evidence="1 2">
    <name type="scientific">Actinomyces lilanjuaniae</name>
    <dbReference type="NCBI Taxonomy" id="2321394"/>
    <lineage>
        <taxon>Bacteria</taxon>
        <taxon>Bacillati</taxon>
        <taxon>Actinomycetota</taxon>
        <taxon>Actinomycetes</taxon>
        <taxon>Actinomycetales</taxon>
        <taxon>Actinomycetaceae</taxon>
        <taxon>Actinomyces</taxon>
    </lineage>
</organism>
<name>A0ABN5PNJ9_9ACTO</name>
<gene>
    <name evidence="1" type="ORF">D5R93_07830</name>
</gene>
<protein>
    <recommendedName>
        <fullName evidence="3">Secreted protein</fullName>
    </recommendedName>
</protein>
<reference evidence="1 2" key="1">
    <citation type="submission" date="2018-09" db="EMBL/GenBank/DDBJ databases">
        <authorList>
            <person name="Li J."/>
        </authorList>
    </citation>
    <scope>NUCLEOTIDE SEQUENCE [LARGE SCALE GENOMIC DNA]</scope>
    <source>
        <strain evidence="1 2">2129</strain>
    </source>
</reference>
<evidence type="ECO:0008006" key="3">
    <source>
        <dbReference type="Google" id="ProtNLM"/>
    </source>
</evidence>
<proteinExistence type="predicted"/>